<organism evidence="3 4">
    <name type="scientific">Haplochromis burtoni</name>
    <name type="common">Burton's mouthbrooder</name>
    <name type="synonym">Chromis burtoni</name>
    <dbReference type="NCBI Taxonomy" id="8153"/>
    <lineage>
        <taxon>Eukaryota</taxon>
        <taxon>Metazoa</taxon>
        <taxon>Chordata</taxon>
        <taxon>Craniata</taxon>
        <taxon>Vertebrata</taxon>
        <taxon>Euteleostomi</taxon>
        <taxon>Actinopterygii</taxon>
        <taxon>Neopterygii</taxon>
        <taxon>Teleostei</taxon>
        <taxon>Neoteleostei</taxon>
        <taxon>Acanthomorphata</taxon>
        <taxon>Ovalentaria</taxon>
        <taxon>Cichlomorphae</taxon>
        <taxon>Cichliformes</taxon>
        <taxon>Cichlidae</taxon>
        <taxon>African cichlids</taxon>
        <taxon>Pseudocrenilabrinae</taxon>
        <taxon>Haplochromini</taxon>
        <taxon>Haplochromis</taxon>
    </lineage>
</organism>
<dbReference type="Ensembl" id="ENSHBUT00000019082.1">
    <property type="protein sequence ID" value="ENSHBUP00000029206.1"/>
    <property type="gene ID" value="ENSHBUG00000013472.1"/>
</dbReference>
<evidence type="ECO:0000313" key="4">
    <source>
        <dbReference type="Proteomes" id="UP000264840"/>
    </source>
</evidence>
<evidence type="ECO:0000256" key="2">
    <source>
        <dbReference type="SAM" id="Phobius"/>
    </source>
</evidence>
<accession>A0A3Q2WSP7</accession>
<reference evidence="3" key="1">
    <citation type="submission" date="2025-08" db="UniProtKB">
        <authorList>
            <consortium name="Ensembl"/>
        </authorList>
    </citation>
    <scope>IDENTIFICATION</scope>
</reference>
<feature type="region of interest" description="Disordered" evidence="1">
    <location>
        <begin position="198"/>
        <end position="218"/>
    </location>
</feature>
<evidence type="ECO:0000256" key="1">
    <source>
        <dbReference type="SAM" id="MobiDB-lite"/>
    </source>
</evidence>
<feature type="transmembrane region" description="Helical" evidence="2">
    <location>
        <begin position="153"/>
        <end position="173"/>
    </location>
</feature>
<evidence type="ECO:0000313" key="3">
    <source>
        <dbReference type="Ensembl" id="ENSHBUP00000029206.1"/>
    </source>
</evidence>
<dbReference type="OMA" id="LCWTSQT"/>
<sequence length="227" mass="25927">MKFLELDDSIGRFRFSQSCLGLVGCLCVCYAVWTPYWVKDRGLWTEWNATESDQTNPKDDILEAERVFGVLSFLMAVSTAALCLVFALCWTSQTVRSYSNTRALLIVQKALYPTTLLLFTMAPTFFFLLSWSFFTYQHREEIRQDFSSLGSSYWLGALGWTLLLVVEPIVFIVEQAVVPDILPDLENAVEPWRISSPSEADEQSFSQSSHPFNPKSNKGVMKYMSEF</sequence>
<feature type="transmembrane region" description="Helical" evidence="2">
    <location>
        <begin position="20"/>
        <end position="38"/>
    </location>
</feature>
<feature type="transmembrane region" description="Helical" evidence="2">
    <location>
        <begin position="110"/>
        <end position="133"/>
    </location>
</feature>
<reference evidence="3" key="2">
    <citation type="submission" date="2025-09" db="UniProtKB">
        <authorList>
            <consortium name="Ensembl"/>
        </authorList>
    </citation>
    <scope>IDENTIFICATION</scope>
</reference>
<name>A0A3Q2WSP7_HAPBU</name>
<keyword evidence="4" id="KW-1185">Reference proteome</keyword>
<feature type="compositionally biased region" description="Polar residues" evidence="1">
    <location>
        <begin position="198"/>
        <end position="216"/>
    </location>
</feature>
<keyword evidence="2" id="KW-1133">Transmembrane helix</keyword>
<dbReference type="PROSITE" id="PS51257">
    <property type="entry name" value="PROKAR_LIPOPROTEIN"/>
    <property type="match status" value="1"/>
</dbReference>
<keyword evidence="2" id="KW-0472">Membrane</keyword>
<protein>
    <submittedName>
        <fullName evidence="3">Si:ch211-256a21.4</fullName>
    </submittedName>
</protein>
<dbReference type="Proteomes" id="UP000264840">
    <property type="component" value="Unplaced"/>
</dbReference>
<proteinExistence type="predicted"/>
<dbReference type="AlphaFoldDB" id="A0A3Q2WSP7"/>
<keyword evidence="2" id="KW-0812">Transmembrane</keyword>
<feature type="transmembrane region" description="Helical" evidence="2">
    <location>
        <begin position="67"/>
        <end position="90"/>
    </location>
</feature>
<dbReference type="GeneTree" id="ENSGT00940000175024"/>